<organism evidence="1 2">
    <name type="scientific">Laccaria amethystina LaAM-08-1</name>
    <dbReference type="NCBI Taxonomy" id="1095629"/>
    <lineage>
        <taxon>Eukaryota</taxon>
        <taxon>Fungi</taxon>
        <taxon>Dikarya</taxon>
        <taxon>Basidiomycota</taxon>
        <taxon>Agaricomycotina</taxon>
        <taxon>Agaricomycetes</taxon>
        <taxon>Agaricomycetidae</taxon>
        <taxon>Agaricales</taxon>
        <taxon>Agaricineae</taxon>
        <taxon>Hydnangiaceae</taxon>
        <taxon>Laccaria</taxon>
    </lineage>
</organism>
<dbReference type="AlphaFoldDB" id="A0A0C9WGQ4"/>
<proteinExistence type="predicted"/>
<dbReference type="Proteomes" id="UP000054477">
    <property type="component" value="Unassembled WGS sequence"/>
</dbReference>
<evidence type="ECO:0000313" key="2">
    <source>
        <dbReference type="Proteomes" id="UP000054477"/>
    </source>
</evidence>
<keyword evidence="2" id="KW-1185">Reference proteome</keyword>
<protein>
    <submittedName>
        <fullName evidence="1">Unplaced genomic scaffold K443scaffold_866, whole genome shotgun sequence</fullName>
    </submittedName>
</protein>
<name>A0A0C9WGQ4_9AGAR</name>
<reference evidence="2" key="2">
    <citation type="submission" date="2015-01" db="EMBL/GenBank/DDBJ databases">
        <title>Evolutionary Origins and Diversification of the Mycorrhizal Mutualists.</title>
        <authorList>
            <consortium name="DOE Joint Genome Institute"/>
            <consortium name="Mycorrhizal Genomics Consortium"/>
            <person name="Kohler A."/>
            <person name="Kuo A."/>
            <person name="Nagy L.G."/>
            <person name="Floudas D."/>
            <person name="Copeland A."/>
            <person name="Barry K.W."/>
            <person name="Cichocki N."/>
            <person name="Veneault-Fourrey C."/>
            <person name="LaButti K."/>
            <person name="Lindquist E.A."/>
            <person name="Lipzen A."/>
            <person name="Lundell T."/>
            <person name="Morin E."/>
            <person name="Murat C."/>
            <person name="Riley R."/>
            <person name="Ohm R."/>
            <person name="Sun H."/>
            <person name="Tunlid A."/>
            <person name="Henrissat B."/>
            <person name="Grigoriev I.V."/>
            <person name="Hibbett D.S."/>
            <person name="Martin F."/>
        </authorList>
    </citation>
    <scope>NUCLEOTIDE SEQUENCE [LARGE SCALE GENOMIC DNA]</scope>
    <source>
        <strain evidence="2">LaAM-08-1</strain>
    </source>
</reference>
<evidence type="ECO:0000313" key="1">
    <source>
        <dbReference type="EMBL" id="KIJ89849.1"/>
    </source>
</evidence>
<accession>A0A0C9WGQ4</accession>
<dbReference type="HOGENOM" id="CLU_2455103_0_0_1"/>
<gene>
    <name evidence="1" type="ORF">K443DRAFT_599184</name>
</gene>
<dbReference type="EMBL" id="KN839401">
    <property type="protein sequence ID" value="KIJ89849.1"/>
    <property type="molecule type" value="Genomic_DNA"/>
</dbReference>
<sequence>MIRGFRGRSFPFSIPCPHEEQSKGVGYLEYSAVEFVLYSILQVINTLELRGAWNLGEVVIVLQARMFSEIPGVNVTSGSLGDFSPLLTA</sequence>
<reference evidence="1 2" key="1">
    <citation type="submission" date="2014-04" db="EMBL/GenBank/DDBJ databases">
        <authorList>
            <consortium name="DOE Joint Genome Institute"/>
            <person name="Kuo A."/>
            <person name="Kohler A."/>
            <person name="Nagy L.G."/>
            <person name="Floudas D."/>
            <person name="Copeland A."/>
            <person name="Barry K.W."/>
            <person name="Cichocki N."/>
            <person name="Veneault-Fourrey C."/>
            <person name="LaButti K."/>
            <person name="Lindquist E.A."/>
            <person name="Lipzen A."/>
            <person name="Lundell T."/>
            <person name="Morin E."/>
            <person name="Murat C."/>
            <person name="Sun H."/>
            <person name="Tunlid A."/>
            <person name="Henrissat B."/>
            <person name="Grigoriev I.V."/>
            <person name="Hibbett D.S."/>
            <person name="Martin F."/>
            <person name="Nordberg H.P."/>
            <person name="Cantor M.N."/>
            <person name="Hua S.X."/>
        </authorList>
    </citation>
    <scope>NUCLEOTIDE SEQUENCE [LARGE SCALE GENOMIC DNA]</scope>
    <source>
        <strain evidence="1 2">LaAM-08-1</strain>
    </source>
</reference>